<dbReference type="SMART" id="SM00220">
    <property type="entry name" value="S_TKc"/>
    <property type="match status" value="1"/>
</dbReference>
<dbReference type="STRING" id="930990.A0A067N585"/>
<evidence type="ECO:0000256" key="8">
    <source>
        <dbReference type="ARBA" id="ARBA00048679"/>
    </source>
</evidence>
<evidence type="ECO:0000256" key="6">
    <source>
        <dbReference type="ARBA" id="ARBA00022840"/>
    </source>
</evidence>
<dbReference type="OrthoDB" id="4062651at2759"/>
<comment type="catalytic activity">
    <reaction evidence="8">
        <text>L-seryl-[protein] + ATP = O-phospho-L-seryl-[protein] + ADP + H(+)</text>
        <dbReference type="Rhea" id="RHEA:17989"/>
        <dbReference type="Rhea" id="RHEA-COMP:9863"/>
        <dbReference type="Rhea" id="RHEA-COMP:11604"/>
        <dbReference type="ChEBI" id="CHEBI:15378"/>
        <dbReference type="ChEBI" id="CHEBI:29999"/>
        <dbReference type="ChEBI" id="CHEBI:30616"/>
        <dbReference type="ChEBI" id="CHEBI:83421"/>
        <dbReference type="ChEBI" id="CHEBI:456216"/>
        <dbReference type="EC" id="2.7.11.1"/>
    </reaction>
</comment>
<sequence>MDECGVPQRVWCLTIDIQQDNFPIYPKEEDVVHDLKESIYKELNPASRPVSPALLTLWKPKIFIKDRTSLTGREHSDVADHLSPGEFLTLVAAEHAPMQLGYTVYHSVSVHSNVYRGKHAEKGRDILKSLPRAYNEEIRILQHFGKYKTHNKHTIPSDTGVHAPQTIMSHAKQLLEGVAFLHAHRLAHRDLKPDNIVVDHTTGRLFVIDYGLAAWVDAEDDLVSGYVGTEGWTAPEVGEDNGRGERRSYSAFRADAWTCGRVLKRLAFMSEEKDDADSAQPAQLRAVYEYLLQEEPTHRPSVAMALLMLSPRSS</sequence>
<dbReference type="InterPro" id="IPR000719">
    <property type="entry name" value="Prot_kinase_dom"/>
</dbReference>
<evidence type="ECO:0000256" key="3">
    <source>
        <dbReference type="ARBA" id="ARBA00022679"/>
    </source>
</evidence>
<dbReference type="Pfam" id="PF00069">
    <property type="entry name" value="Pkinase"/>
    <property type="match status" value="1"/>
</dbReference>
<dbReference type="SUPFAM" id="SSF56112">
    <property type="entry name" value="Protein kinase-like (PK-like)"/>
    <property type="match status" value="1"/>
</dbReference>
<comment type="catalytic activity">
    <reaction evidence="7">
        <text>L-threonyl-[protein] + ATP = O-phospho-L-threonyl-[protein] + ADP + H(+)</text>
        <dbReference type="Rhea" id="RHEA:46608"/>
        <dbReference type="Rhea" id="RHEA-COMP:11060"/>
        <dbReference type="Rhea" id="RHEA-COMP:11605"/>
        <dbReference type="ChEBI" id="CHEBI:15378"/>
        <dbReference type="ChEBI" id="CHEBI:30013"/>
        <dbReference type="ChEBI" id="CHEBI:30616"/>
        <dbReference type="ChEBI" id="CHEBI:61977"/>
        <dbReference type="ChEBI" id="CHEBI:456216"/>
        <dbReference type="EC" id="2.7.11.1"/>
    </reaction>
</comment>
<evidence type="ECO:0000313" key="10">
    <source>
        <dbReference type="EMBL" id="KDQ18916.1"/>
    </source>
</evidence>
<dbReference type="InterPro" id="IPR008271">
    <property type="entry name" value="Ser/Thr_kinase_AS"/>
</dbReference>
<evidence type="ECO:0000256" key="7">
    <source>
        <dbReference type="ARBA" id="ARBA00047899"/>
    </source>
</evidence>
<protein>
    <recommendedName>
        <fullName evidence="1">non-specific serine/threonine protein kinase</fullName>
        <ecNumber evidence="1">2.7.11.1</ecNumber>
    </recommendedName>
</protein>
<dbReference type="EMBL" id="KL198020">
    <property type="protein sequence ID" value="KDQ18916.1"/>
    <property type="molecule type" value="Genomic_DNA"/>
</dbReference>
<dbReference type="EC" id="2.7.11.1" evidence="1"/>
<keyword evidence="3" id="KW-0808">Transferase</keyword>
<proteinExistence type="predicted"/>
<dbReference type="Proteomes" id="UP000027195">
    <property type="component" value="Unassembled WGS sequence"/>
</dbReference>
<evidence type="ECO:0000256" key="1">
    <source>
        <dbReference type="ARBA" id="ARBA00012513"/>
    </source>
</evidence>
<dbReference type="GO" id="GO:0005524">
    <property type="term" value="F:ATP binding"/>
    <property type="evidence" value="ECO:0007669"/>
    <property type="project" value="UniProtKB-KW"/>
</dbReference>
<dbReference type="PANTHER" id="PTHR43895">
    <property type="entry name" value="CALCIUM/CALMODULIN-DEPENDENT PROTEIN KINASE KINASE-RELATED"/>
    <property type="match status" value="1"/>
</dbReference>
<keyword evidence="11" id="KW-1185">Reference proteome</keyword>
<feature type="domain" description="Protein kinase" evidence="9">
    <location>
        <begin position="76"/>
        <end position="314"/>
    </location>
</feature>
<dbReference type="InterPro" id="IPR011009">
    <property type="entry name" value="Kinase-like_dom_sf"/>
</dbReference>
<evidence type="ECO:0000256" key="2">
    <source>
        <dbReference type="ARBA" id="ARBA00022527"/>
    </source>
</evidence>
<evidence type="ECO:0000256" key="5">
    <source>
        <dbReference type="ARBA" id="ARBA00022777"/>
    </source>
</evidence>
<dbReference type="PANTHER" id="PTHR43895:SF32">
    <property type="entry name" value="SERINE_THREONINE-PROTEIN KINASE CHK1"/>
    <property type="match status" value="1"/>
</dbReference>
<dbReference type="GO" id="GO:0004674">
    <property type="term" value="F:protein serine/threonine kinase activity"/>
    <property type="evidence" value="ECO:0007669"/>
    <property type="project" value="UniProtKB-KW"/>
</dbReference>
<dbReference type="InParanoid" id="A0A067N585"/>
<keyword evidence="4" id="KW-0547">Nucleotide-binding</keyword>
<keyword evidence="5" id="KW-0418">Kinase</keyword>
<keyword evidence="6" id="KW-0067">ATP-binding</keyword>
<evidence type="ECO:0000313" key="11">
    <source>
        <dbReference type="Proteomes" id="UP000027195"/>
    </source>
</evidence>
<organism evidence="10 11">
    <name type="scientific">Botryobasidium botryosum (strain FD-172 SS1)</name>
    <dbReference type="NCBI Taxonomy" id="930990"/>
    <lineage>
        <taxon>Eukaryota</taxon>
        <taxon>Fungi</taxon>
        <taxon>Dikarya</taxon>
        <taxon>Basidiomycota</taxon>
        <taxon>Agaricomycotina</taxon>
        <taxon>Agaricomycetes</taxon>
        <taxon>Cantharellales</taxon>
        <taxon>Botryobasidiaceae</taxon>
        <taxon>Botryobasidium</taxon>
    </lineage>
</organism>
<gene>
    <name evidence="10" type="ORF">BOTBODRAFT_170902</name>
</gene>
<dbReference type="AlphaFoldDB" id="A0A067N585"/>
<dbReference type="PROSITE" id="PS00108">
    <property type="entry name" value="PROTEIN_KINASE_ST"/>
    <property type="match status" value="1"/>
</dbReference>
<dbReference type="GO" id="GO:0007165">
    <property type="term" value="P:signal transduction"/>
    <property type="evidence" value="ECO:0007669"/>
    <property type="project" value="TreeGrafter"/>
</dbReference>
<evidence type="ECO:0000256" key="4">
    <source>
        <dbReference type="ARBA" id="ARBA00022741"/>
    </source>
</evidence>
<keyword evidence="2" id="KW-0723">Serine/threonine-protein kinase</keyword>
<dbReference type="PROSITE" id="PS50011">
    <property type="entry name" value="PROTEIN_KINASE_DOM"/>
    <property type="match status" value="1"/>
</dbReference>
<accession>A0A067N585</accession>
<evidence type="ECO:0000259" key="9">
    <source>
        <dbReference type="PROSITE" id="PS50011"/>
    </source>
</evidence>
<name>A0A067N585_BOTB1</name>
<dbReference type="HOGENOM" id="CLU_900116_0_0_1"/>
<dbReference type="Gene3D" id="1.10.510.10">
    <property type="entry name" value="Transferase(Phosphotransferase) domain 1"/>
    <property type="match status" value="1"/>
</dbReference>
<reference evidence="11" key="1">
    <citation type="journal article" date="2014" name="Proc. Natl. Acad. Sci. U.S.A.">
        <title>Extensive sampling of basidiomycete genomes demonstrates inadequacy of the white-rot/brown-rot paradigm for wood decay fungi.</title>
        <authorList>
            <person name="Riley R."/>
            <person name="Salamov A.A."/>
            <person name="Brown D.W."/>
            <person name="Nagy L.G."/>
            <person name="Floudas D."/>
            <person name="Held B.W."/>
            <person name="Levasseur A."/>
            <person name="Lombard V."/>
            <person name="Morin E."/>
            <person name="Otillar R."/>
            <person name="Lindquist E.A."/>
            <person name="Sun H."/>
            <person name="LaButti K.M."/>
            <person name="Schmutz J."/>
            <person name="Jabbour D."/>
            <person name="Luo H."/>
            <person name="Baker S.E."/>
            <person name="Pisabarro A.G."/>
            <person name="Walton J.D."/>
            <person name="Blanchette R.A."/>
            <person name="Henrissat B."/>
            <person name="Martin F."/>
            <person name="Cullen D."/>
            <person name="Hibbett D.S."/>
            <person name="Grigoriev I.V."/>
        </authorList>
    </citation>
    <scope>NUCLEOTIDE SEQUENCE [LARGE SCALE GENOMIC DNA]</scope>
    <source>
        <strain evidence="11">FD-172 SS1</strain>
    </source>
</reference>